<comment type="caution">
    <text evidence="2">The sequence shown here is derived from an EMBL/GenBank/DDBJ whole genome shotgun (WGS) entry which is preliminary data.</text>
</comment>
<dbReference type="Pfam" id="PF00646">
    <property type="entry name" value="F-box"/>
    <property type="match status" value="1"/>
</dbReference>
<organism evidence="2 3">
    <name type="scientific">Ceratodon purpureus</name>
    <name type="common">Fire moss</name>
    <name type="synonym">Dicranum purpureum</name>
    <dbReference type="NCBI Taxonomy" id="3225"/>
    <lineage>
        <taxon>Eukaryota</taxon>
        <taxon>Viridiplantae</taxon>
        <taxon>Streptophyta</taxon>
        <taxon>Embryophyta</taxon>
        <taxon>Bryophyta</taxon>
        <taxon>Bryophytina</taxon>
        <taxon>Bryopsida</taxon>
        <taxon>Dicranidae</taxon>
        <taxon>Pseudoditrichales</taxon>
        <taxon>Ditrichaceae</taxon>
        <taxon>Ceratodon</taxon>
    </lineage>
</organism>
<dbReference type="PANTHER" id="PTHR46407">
    <property type="entry name" value="OS02G0208700 PROTEIN"/>
    <property type="match status" value="1"/>
</dbReference>
<dbReference type="OrthoDB" id="191037at2759"/>
<dbReference type="SMART" id="SM00256">
    <property type="entry name" value="FBOX"/>
    <property type="match status" value="1"/>
</dbReference>
<accession>A0A8T0I601</accession>
<reference evidence="2" key="1">
    <citation type="submission" date="2020-06" db="EMBL/GenBank/DDBJ databases">
        <title>WGS assembly of Ceratodon purpureus strain R40.</title>
        <authorList>
            <person name="Carey S.B."/>
            <person name="Jenkins J."/>
            <person name="Shu S."/>
            <person name="Lovell J.T."/>
            <person name="Sreedasyam A."/>
            <person name="Maumus F."/>
            <person name="Tiley G.P."/>
            <person name="Fernandez-Pozo N."/>
            <person name="Barry K."/>
            <person name="Chen C."/>
            <person name="Wang M."/>
            <person name="Lipzen A."/>
            <person name="Daum C."/>
            <person name="Saski C.A."/>
            <person name="Payton A.C."/>
            <person name="Mcbreen J.C."/>
            <person name="Conrad R.E."/>
            <person name="Kollar L.M."/>
            <person name="Olsson S."/>
            <person name="Huttunen S."/>
            <person name="Landis J.B."/>
            <person name="Wickett N.J."/>
            <person name="Johnson M.G."/>
            <person name="Rensing S.A."/>
            <person name="Grimwood J."/>
            <person name="Schmutz J."/>
            <person name="Mcdaniel S.F."/>
        </authorList>
    </citation>
    <scope>NUCLEOTIDE SEQUENCE</scope>
    <source>
        <strain evidence="2">R40</strain>
    </source>
</reference>
<evidence type="ECO:0000313" key="2">
    <source>
        <dbReference type="EMBL" id="KAG0578884.1"/>
    </source>
</evidence>
<dbReference type="GO" id="GO:2000762">
    <property type="term" value="P:regulation of phenylpropanoid metabolic process"/>
    <property type="evidence" value="ECO:0007669"/>
    <property type="project" value="InterPro"/>
</dbReference>
<dbReference type="Proteomes" id="UP000822688">
    <property type="component" value="Chromosome 4"/>
</dbReference>
<dbReference type="InterPro" id="IPR015915">
    <property type="entry name" value="Kelch-typ_b-propeller"/>
</dbReference>
<dbReference type="SUPFAM" id="SSF117281">
    <property type="entry name" value="Kelch motif"/>
    <property type="match status" value="1"/>
</dbReference>
<dbReference type="PANTHER" id="PTHR46407:SF3">
    <property type="entry name" value="OS02G0208700 PROTEIN"/>
    <property type="match status" value="1"/>
</dbReference>
<dbReference type="InterPro" id="IPR006652">
    <property type="entry name" value="Kelch_1"/>
</dbReference>
<dbReference type="InterPro" id="IPR044595">
    <property type="entry name" value="KMD1-4"/>
</dbReference>
<dbReference type="InterPro" id="IPR036047">
    <property type="entry name" value="F-box-like_dom_sf"/>
</dbReference>
<gene>
    <name evidence="2" type="ORF">KC19_4G056800</name>
</gene>
<protein>
    <recommendedName>
        <fullName evidence="1">F-box domain-containing protein</fullName>
    </recommendedName>
</protein>
<keyword evidence="3" id="KW-1185">Reference proteome</keyword>
<dbReference type="SUPFAM" id="SSF81383">
    <property type="entry name" value="F-box domain"/>
    <property type="match status" value="1"/>
</dbReference>
<name>A0A8T0I601_CERPU</name>
<dbReference type="Pfam" id="PF24681">
    <property type="entry name" value="Kelch_KLHDC2_KLHL20_DRC7"/>
    <property type="match status" value="1"/>
</dbReference>
<sequence>MADFVAYNDMMEVSSSAGDRRSEPGLIPSLPDDVFLNCLVRVPLQWHANLQKVSRSLRSLVQSAEYYEQRRAEGTSSSFICMLQPLPRSATDFDTVFGITLLDLQTMAWERLPAVRGLPGGLPTFAKLVAVKGELVVLGGWWQHTWEPSRAVLVFNFSSQTWRRGADMPSARSFFACGALGGRVVVAGGHDGDKKALASAEAYDVATNSWSNLRSMKQERDEPTGVAMADGRFVVVSGYGSESQGVFAKSGEVYDSATDSWSFVDDMWTWGAADAGVANPSSLAVMAGEIYGVHGKEVVVYSHQRNAWTVVETVPEECEKGEITSSSITAVGNSLVITGLVKKNEIAALRTLRLTPAHGSRKAQWQTITCNDQFLNLAQTTCAFRL</sequence>
<dbReference type="AlphaFoldDB" id="A0A8T0I601"/>
<dbReference type="SMART" id="SM00612">
    <property type="entry name" value="Kelch"/>
    <property type="match status" value="2"/>
</dbReference>
<dbReference type="EMBL" id="CM026424">
    <property type="protein sequence ID" value="KAG0578884.1"/>
    <property type="molecule type" value="Genomic_DNA"/>
</dbReference>
<evidence type="ECO:0000313" key="3">
    <source>
        <dbReference type="Proteomes" id="UP000822688"/>
    </source>
</evidence>
<dbReference type="Gene3D" id="2.120.10.80">
    <property type="entry name" value="Kelch-type beta propeller"/>
    <property type="match status" value="1"/>
</dbReference>
<feature type="domain" description="F-box" evidence="1">
    <location>
        <begin position="30"/>
        <end position="70"/>
    </location>
</feature>
<evidence type="ECO:0000259" key="1">
    <source>
        <dbReference type="SMART" id="SM00256"/>
    </source>
</evidence>
<dbReference type="CDD" id="cd22152">
    <property type="entry name" value="F-box_AtAFR-like"/>
    <property type="match status" value="1"/>
</dbReference>
<dbReference type="GO" id="GO:0080037">
    <property type="term" value="P:negative regulation of cytokinin-activated signaling pathway"/>
    <property type="evidence" value="ECO:0007669"/>
    <property type="project" value="InterPro"/>
</dbReference>
<proteinExistence type="predicted"/>
<dbReference type="InterPro" id="IPR001810">
    <property type="entry name" value="F-box_dom"/>
</dbReference>